<evidence type="ECO:0000313" key="1">
    <source>
        <dbReference type="Proteomes" id="UP000095284"/>
    </source>
</evidence>
<accession>A0A1I7S2C6</accession>
<sequence length="364" mass="42891">MRMNAEILRSFIDHFIIEYDRNVKQRYLRSPNFERILFRWLLLSQFNYFVVQCEENWEGKVFEVTVMKKKAKDEAPEMFGVQHKCPYDVLLYASYITTLDLRTYRGPLVADDEARLEIKRMKGEEKAIKLWNETKEVMVRLAELIKEKNLDQLICNAHQLAELPTTLTATRLHVRGSYLSVQTRKDKVNAIIFDGGSLDEVLCISSGRKYDHIEKLLFTFSEGYMWYTISDVDKLQEYFPKLCKIKATANFGNRTEFPLLDDLMRTPFKRKMKIVLNALDDSKEQAIQATLSNISDWILRDPNITVEFRFIDSFEMIHRIEERFLTGFDTSVDAEHCTRIYAKDRLKVKVLDNQFYAHPVPFSP</sequence>
<evidence type="ECO:0000313" key="2">
    <source>
        <dbReference type="WBParaSite" id="BXY_0715500.1"/>
    </source>
</evidence>
<organism evidence="1 2">
    <name type="scientific">Bursaphelenchus xylophilus</name>
    <name type="common">Pinewood nematode worm</name>
    <name type="synonym">Aphelenchoides xylophilus</name>
    <dbReference type="NCBI Taxonomy" id="6326"/>
    <lineage>
        <taxon>Eukaryota</taxon>
        <taxon>Metazoa</taxon>
        <taxon>Ecdysozoa</taxon>
        <taxon>Nematoda</taxon>
        <taxon>Chromadorea</taxon>
        <taxon>Rhabditida</taxon>
        <taxon>Tylenchina</taxon>
        <taxon>Tylenchomorpha</taxon>
        <taxon>Aphelenchoidea</taxon>
        <taxon>Aphelenchoididae</taxon>
        <taxon>Bursaphelenchus</taxon>
    </lineage>
</organism>
<proteinExistence type="predicted"/>
<dbReference type="WBParaSite" id="BXY_0715500.1">
    <property type="protein sequence ID" value="BXY_0715500.1"/>
    <property type="gene ID" value="BXY_0715500"/>
</dbReference>
<protein>
    <submittedName>
        <fullName evidence="2">FTH domain-containing protein</fullName>
    </submittedName>
</protein>
<dbReference type="Proteomes" id="UP000095284">
    <property type="component" value="Unplaced"/>
</dbReference>
<reference evidence="2" key="1">
    <citation type="submission" date="2016-11" db="UniProtKB">
        <authorList>
            <consortium name="WormBaseParasite"/>
        </authorList>
    </citation>
    <scope>IDENTIFICATION</scope>
</reference>
<name>A0A1I7S2C6_BURXY</name>
<dbReference type="AlphaFoldDB" id="A0A1I7S2C6"/>